<dbReference type="Pfam" id="PF00583">
    <property type="entry name" value="Acetyltransf_1"/>
    <property type="match status" value="1"/>
</dbReference>
<dbReference type="InterPro" id="IPR039143">
    <property type="entry name" value="GNPNAT1-like"/>
</dbReference>
<dbReference type="Gene3D" id="3.40.630.30">
    <property type="match status" value="1"/>
</dbReference>
<evidence type="ECO:0000313" key="5">
    <source>
        <dbReference type="Proteomes" id="UP000321917"/>
    </source>
</evidence>
<dbReference type="SUPFAM" id="SSF55729">
    <property type="entry name" value="Acyl-CoA N-acyltransferases (Nat)"/>
    <property type="match status" value="1"/>
</dbReference>
<evidence type="ECO:0000313" key="2">
    <source>
        <dbReference type="EMBL" id="TWX61290.1"/>
    </source>
</evidence>
<dbReference type="InterPro" id="IPR000182">
    <property type="entry name" value="GNAT_dom"/>
</dbReference>
<evidence type="ECO:0000313" key="3">
    <source>
        <dbReference type="EMBL" id="TWX67663.1"/>
    </source>
</evidence>
<accession>A0A5C6QFZ8</accession>
<dbReference type="InterPro" id="IPR012660">
    <property type="entry name" value="YiiD_C"/>
</dbReference>
<dbReference type="RefSeq" id="WP_146798840.1">
    <property type="nucleotide sequence ID" value="NZ_VOLP01000007.1"/>
</dbReference>
<proteinExistence type="predicted"/>
<dbReference type="Pfam" id="PF09500">
    <property type="entry name" value="YiiD_C"/>
    <property type="match status" value="1"/>
</dbReference>
<organism evidence="3 5">
    <name type="scientific">Colwellia hornerae</name>
    <dbReference type="NCBI Taxonomy" id="89402"/>
    <lineage>
        <taxon>Bacteria</taxon>
        <taxon>Pseudomonadati</taxon>
        <taxon>Pseudomonadota</taxon>
        <taxon>Gammaproteobacteria</taxon>
        <taxon>Alteromonadales</taxon>
        <taxon>Colwelliaceae</taxon>
        <taxon>Colwellia</taxon>
    </lineage>
</organism>
<protein>
    <submittedName>
        <fullName evidence="3">GNAT family N-acetyltransferase</fullName>
    </submittedName>
</protein>
<name>A0A5C6QFZ8_9GAMM</name>
<reference evidence="3 5" key="1">
    <citation type="submission" date="2019-07" db="EMBL/GenBank/DDBJ databases">
        <title>Genomes of sea-ice associated Colwellia species.</title>
        <authorList>
            <person name="Bowman J.P."/>
        </authorList>
    </citation>
    <scope>NUCLEOTIDE SEQUENCE [LARGE SCALE GENOMIC DNA]</scope>
    <source>
        <strain evidence="2 4">ACAM 607</strain>
        <strain evidence="3 5">IC036</strain>
    </source>
</reference>
<dbReference type="InterPro" id="IPR029069">
    <property type="entry name" value="HotDog_dom_sf"/>
</dbReference>
<dbReference type="PROSITE" id="PS51186">
    <property type="entry name" value="GNAT"/>
    <property type="match status" value="1"/>
</dbReference>
<dbReference type="PANTHER" id="PTHR13355">
    <property type="entry name" value="GLUCOSAMINE 6-PHOSPHATE N-ACETYLTRANSFERASE"/>
    <property type="match status" value="1"/>
</dbReference>
<dbReference type="Proteomes" id="UP000321917">
    <property type="component" value="Unassembled WGS sequence"/>
</dbReference>
<dbReference type="NCBIfam" id="TIGR02447">
    <property type="entry name" value="yiiD_Cterm"/>
    <property type="match status" value="1"/>
</dbReference>
<dbReference type="SUPFAM" id="SSF54637">
    <property type="entry name" value="Thioesterase/thiol ester dehydrase-isomerase"/>
    <property type="match status" value="1"/>
</dbReference>
<evidence type="ECO:0000313" key="4">
    <source>
        <dbReference type="Proteomes" id="UP000321525"/>
    </source>
</evidence>
<dbReference type="CDD" id="cd04301">
    <property type="entry name" value="NAT_SF"/>
    <property type="match status" value="1"/>
</dbReference>
<dbReference type="AlphaFoldDB" id="A0A5C6QFZ8"/>
<gene>
    <name evidence="2" type="ORF">ESZ26_06005</name>
    <name evidence="3" type="ORF">ESZ27_08035</name>
</gene>
<dbReference type="EMBL" id="VOLQ01000012">
    <property type="protein sequence ID" value="TWX67663.1"/>
    <property type="molecule type" value="Genomic_DNA"/>
</dbReference>
<dbReference type="Gene3D" id="3.10.129.10">
    <property type="entry name" value="Hotdog Thioesterase"/>
    <property type="match status" value="1"/>
</dbReference>
<dbReference type="Proteomes" id="UP000321525">
    <property type="component" value="Unassembled WGS sequence"/>
</dbReference>
<comment type="caution">
    <text evidence="3">The sequence shown here is derived from an EMBL/GenBank/DDBJ whole genome shotgun (WGS) entry which is preliminary data.</text>
</comment>
<keyword evidence="4" id="KW-1185">Reference proteome</keyword>
<sequence length="296" mass="33657">MFECRAPISQQEFDQYYHLRWTILRKPLQQEQGSERDDLETQAVHRAIFDNKGNIIAVARLHFCSMFEGQIRYMAVADDFQGKGLGQQLVLALEQFASSLGVNKLSLKAREQAISFYQKLSYKNMGFSHLLFNEIKHFKMEKTLVRAVLPHDKLSTALQNTWHSTIPMSKAMKVTVSYYDQQNLVTTCDELFNKNLHNTMFAGSIYTLSTLTGWGWVYLLMEQKKLTGNIVLADAKIRYHNPIAGIAFAKTGFSLSSGCIDDLLTDKKIKLSVEVQVMSGEKVAATFTGLYFVLPK</sequence>
<dbReference type="PANTHER" id="PTHR13355:SF22">
    <property type="entry name" value="SLL0786 PROTEIN"/>
    <property type="match status" value="1"/>
</dbReference>
<dbReference type="EMBL" id="VOLR01000006">
    <property type="protein sequence ID" value="TWX61290.1"/>
    <property type="molecule type" value="Genomic_DNA"/>
</dbReference>
<dbReference type="InterPro" id="IPR016181">
    <property type="entry name" value="Acyl_CoA_acyltransferase"/>
</dbReference>
<dbReference type="OrthoDB" id="4305330at2"/>
<evidence type="ECO:0000259" key="1">
    <source>
        <dbReference type="PROSITE" id="PS51186"/>
    </source>
</evidence>
<keyword evidence="3" id="KW-0808">Transferase</keyword>
<feature type="domain" description="N-acetyltransferase" evidence="1">
    <location>
        <begin position="1"/>
        <end position="145"/>
    </location>
</feature>
<dbReference type="GO" id="GO:0008080">
    <property type="term" value="F:N-acetyltransferase activity"/>
    <property type="evidence" value="ECO:0007669"/>
    <property type="project" value="TreeGrafter"/>
</dbReference>